<evidence type="ECO:0000313" key="3">
    <source>
        <dbReference type="Proteomes" id="UP000053429"/>
    </source>
</evidence>
<proteinExistence type="predicted"/>
<reference evidence="2 3" key="1">
    <citation type="submission" date="2015-10" db="EMBL/GenBank/DDBJ databases">
        <title>Draft genome sequence of Streptomyces caeruleatus NRRL B-24802, type strain for the species Streptomyces caeruleatus.</title>
        <authorList>
            <person name="Ruckert C."/>
            <person name="Winkler A."/>
            <person name="Kalinowski J."/>
            <person name="Kampfer P."/>
            <person name="Glaeser S."/>
        </authorList>
    </citation>
    <scope>NUCLEOTIDE SEQUENCE [LARGE SCALE GENOMIC DNA]</scope>
    <source>
        <strain evidence="2 3">NRRL B-24802</strain>
    </source>
</reference>
<feature type="compositionally biased region" description="Basic and acidic residues" evidence="1">
    <location>
        <begin position="120"/>
        <end position="131"/>
    </location>
</feature>
<evidence type="ECO:0000313" key="2">
    <source>
        <dbReference type="EMBL" id="KUN94076.1"/>
    </source>
</evidence>
<feature type="region of interest" description="Disordered" evidence="1">
    <location>
        <begin position="71"/>
        <end position="131"/>
    </location>
</feature>
<comment type="caution">
    <text evidence="2">The sequence shown here is derived from an EMBL/GenBank/DDBJ whole genome shotgun (WGS) entry which is preliminary data.</text>
</comment>
<keyword evidence="3" id="KW-1185">Reference proteome</keyword>
<organism evidence="2 3">
    <name type="scientific">Streptomyces caeruleatus</name>
    <dbReference type="NCBI Taxonomy" id="661399"/>
    <lineage>
        <taxon>Bacteria</taxon>
        <taxon>Bacillati</taxon>
        <taxon>Actinomycetota</taxon>
        <taxon>Actinomycetes</taxon>
        <taxon>Kitasatosporales</taxon>
        <taxon>Streptomycetaceae</taxon>
        <taxon>Streptomyces</taxon>
    </lineage>
</organism>
<gene>
    <name evidence="2" type="ORF">AQJ67_37615</name>
</gene>
<dbReference type="Proteomes" id="UP000053429">
    <property type="component" value="Unassembled WGS sequence"/>
</dbReference>
<dbReference type="AlphaFoldDB" id="A0A117RJD1"/>
<sequence length="131" mass="13994">MPEPTADIGYLMDAELIREAWKGAALEKQRTLLRLGLDGVCVGPKFGVGRTPVTRSGSITRGTGAPRMLTEEGRTGVFPSPETRAESSTRPLHGPTVLSPCPGTPGVEGRVVTDVALSDGGKRLRESRRQR</sequence>
<dbReference type="EMBL" id="LMWY01000052">
    <property type="protein sequence ID" value="KUN94076.1"/>
    <property type="molecule type" value="Genomic_DNA"/>
</dbReference>
<evidence type="ECO:0000256" key="1">
    <source>
        <dbReference type="SAM" id="MobiDB-lite"/>
    </source>
</evidence>
<name>A0A117RJD1_9ACTN</name>
<dbReference type="STRING" id="661399.AQJ67_37615"/>
<accession>A0A117RJD1</accession>
<protein>
    <submittedName>
        <fullName evidence="2">Uncharacterized protein</fullName>
    </submittedName>
</protein>